<dbReference type="Proteomes" id="UP000187609">
    <property type="component" value="Unassembled WGS sequence"/>
</dbReference>
<proteinExistence type="inferred from homology"/>
<dbReference type="Gramene" id="OIT01568">
    <property type="protein sequence ID" value="OIT01568"/>
    <property type="gene ID" value="A4A49_22626"/>
</dbReference>
<dbReference type="KEGG" id="nau:109226481"/>
<organism evidence="4 5">
    <name type="scientific">Nicotiana attenuata</name>
    <name type="common">Coyote tobacco</name>
    <dbReference type="NCBI Taxonomy" id="49451"/>
    <lineage>
        <taxon>Eukaryota</taxon>
        <taxon>Viridiplantae</taxon>
        <taxon>Streptophyta</taxon>
        <taxon>Embryophyta</taxon>
        <taxon>Tracheophyta</taxon>
        <taxon>Spermatophyta</taxon>
        <taxon>Magnoliopsida</taxon>
        <taxon>eudicotyledons</taxon>
        <taxon>Gunneridae</taxon>
        <taxon>Pentapetalae</taxon>
        <taxon>asterids</taxon>
        <taxon>lamiids</taxon>
        <taxon>Solanales</taxon>
        <taxon>Solanaceae</taxon>
        <taxon>Nicotianoideae</taxon>
        <taxon>Nicotianeae</taxon>
        <taxon>Nicotiana</taxon>
    </lineage>
</organism>
<dbReference type="InterPro" id="IPR013094">
    <property type="entry name" value="AB_hydrolase_3"/>
</dbReference>
<protein>
    <submittedName>
        <fullName evidence="4">Carboxylesterase 8</fullName>
    </submittedName>
</protein>
<dbReference type="Gene3D" id="3.40.50.1820">
    <property type="entry name" value="alpha/beta hydrolase"/>
    <property type="match status" value="1"/>
</dbReference>
<reference evidence="4" key="1">
    <citation type="submission" date="2016-11" db="EMBL/GenBank/DDBJ databases">
        <title>The genome of Nicotiana attenuata.</title>
        <authorList>
            <person name="Xu S."/>
            <person name="Brockmoeller T."/>
            <person name="Gaquerel E."/>
            <person name="Navarro A."/>
            <person name="Kuhl H."/>
            <person name="Gase K."/>
            <person name="Ling Z."/>
            <person name="Zhou W."/>
            <person name="Kreitzer C."/>
            <person name="Stanke M."/>
            <person name="Tang H."/>
            <person name="Lyons E."/>
            <person name="Pandey P."/>
            <person name="Pandey S.P."/>
            <person name="Timmermann B."/>
            <person name="Baldwin I.T."/>
        </authorList>
    </citation>
    <scope>NUCLEOTIDE SEQUENCE [LARGE SCALE GENOMIC DNA]</scope>
    <source>
        <strain evidence="4">UT</strain>
    </source>
</reference>
<dbReference type="OrthoDB" id="408631at2759"/>
<name>A0A1J6IM08_NICAT</name>
<dbReference type="GO" id="GO:0016787">
    <property type="term" value="F:hydrolase activity"/>
    <property type="evidence" value="ECO:0007669"/>
    <property type="project" value="InterPro"/>
</dbReference>
<dbReference type="SMR" id="A0A1J6IM08"/>
<evidence type="ECO:0000313" key="5">
    <source>
        <dbReference type="Proteomes" id="UP000187609"/>
    </source>
</evidence>
<dbReference type="Pfam" id="PF07859">
    <property type="entry name" value="Abhydrolase_3"/>
    <property type="match status" value="1"/>
</dbReference>
<dbReference type="PANTHER" id="PTHR23024:SF113">
    <property type="entry name" value="CARBOXYLESTERASE 8-RELATED"/>
    <property type="match status" value="1"/>
</dbReference>
<evidence type="ECO:0000256" key="1">
    <source>
        <dbReference type="ARBA" id="ARBA00010515"/>
    </source>
</evidence>
<dbReference type="OMA" id="FFHESCN"/>
<keyword evidence="2" id="KW-0472">Membrane</keyword>
<sequence length="340" mass="38176">MAEHKIIAENTIQDAYKFLNITQNPDGSLTRKYPFPNVPSNQENDPNSQLISLSKDIPLNPTTNTFIRLFRPVNPPRNVKLPLIIYFHGGGFVLFSVSSIIFHESCNAMAAQFPALVASVEYRLAPEHRLPAAYEDAVDAIKWVNDQALSSSDHVDPWLKEFVDFSKIFLMGSSAGGNIVYHAGLRALDLDIDPIKIVGLIINQPYFGGVRRTECELKFVNDKVVPLHVNDLMWSLALPNGADRDHEYSDPIISENKLKETIRRLPRCMIRGYAGDPLVDRQKRFAKMVESHGVHVTSQFLETGHHAVEIFDPRSAQDLYDSIKEFIKSTCDGNVGKSAM</sequence>
<dbReference type="PANTHER" id="PTHR23024">
    <property type="entry name" value="ARYLACETAMIDE DEACETYLASE"/>
    <property type="match status" value="1"/>
</dbReference>
<accession>A0A1J6IM08</accession>
<feature type="domain" description="Alpha/beta hydrolase fold-3" evidence="3">
    <location>
        <begin position="84"/>
        <end position="308"/>
    </location>
</feature>
<dbReference type="GeneID" id="109226481"/>
<dbReference type="InterPro" id="IPR050466">
    <property type="entry name" value="Carboxylest/Gibb_receptor"/>
</dbReference>
<dbReference type="AlphaFoldDB" id="A0A1J6IM08"/>
<comment type="similarity">
    <text evidence="1">Belongs to the 'GDXG' lipolytic enzyme family.</text>
</comment>
<comment type="caution">
    <text evidence="4">The sequence shown here is derived from an EMBL/GenBank/DDBJ whole genome shotgun (WGS) entry which is preliminary data.</text>
</comment>
<evidence type="ECO:0000259" key="3">
    <source>
        <dbReference type="Pfam" id="PF07859"/>
    </source>
</evidence>
<keyword evidence="5" id="KW-1185">Reference proteome</keyword>
<gene>
    <name evidence="4" type="primary">CXE8</name>
    <name evidence="4" type="ORF">A4A49_22626</name>
</gene>
<dbReference type="InterPro" id="IPR029058">
    <property type="entry name" value="AB_hydrolase_fold"/>
</dbReference>
<evidence type="ECO:0000256" key="2">
    <source>
        <dbReference type="SAM" id="Phobius"/>
    </source>
</evidence>
<dbReference type="SUPFAM" id="SSF53474">
    <property type="entry name" value="alpha/beta-Hydrolases"/>
    <property type="match status" value="1"/>
</dbReference>
<keyword evidence="2" id="KW-0812">Transmembrane</keyword>
<keyword evidence="2" id="KW-1133">Transmembrane helix</keyword>
<evidence type="ECO:0000313" key="4">
    <source>
        <dbReference type="EMBL" id="OIT01568.1"/>
    </source>
</evidence>
<dbReference type="STRING" id="49451.A0A1J6IM08"/>
<feature type="transmembrane region" description="Helical" evidence="2">
    <location>
        <begin position="81"/>
        <end position="102"/>
    </location>
</feature>
<dbReference type="EMBL" id="MJEQ01037188">
    <property type="protein sequence ID" value="OIT01568.1"/>
    <property type="molecule type" value="Genomic_DNA"/>
</dbReference>